<evidence type="ECO:0000256" key="1">
    <source>
        <dbReference type="SAM" id="Phobius"/>
    </source>
</evidence>
<proteinExistence type="predicted"/>
<dbReference type="Pfam" id="PF18895">
    <property type="entry name" value="T4SS_pilin"/>
    <property type="match status" value="1"/>
</dbReference>
<gene>
    <name evidence="2" type="ORF">COX06_00500</name>
</gene>
<sequence>MKKVILAALVFSPAFAFAQGNLGNLNSILLGVGRLVNNALPIVFALALLAFFWGLAKFILAQGNEDAKEQGKRIMIGGIIALFVMASIWGLVNFIQSAFDVNEIQNITPPSVQIPTN</sequence>
<keyword evidence="1" id="KW-0472">Membrane</keyword>
<dbReference type="InterPro" id="IPR043993">
    <property type="entry name" value="T4SS_pilin"/>
</dbReference>
<dbReference type="Proteomes" id="UP000229794">
    <property type="component" value="Unassembled WGS sequence"/>
</dbReference>
<comment type="caution">
    <text evidence="2">The sequence shown here is derived from an EMBL/GenBank/DDBJ whole genome shotgun (WGS) entry which is preliminary data.</text>
</comment>
<dbReference type="AlphaFoldDB" id="A0A2H0BE75"/>
<protein>
    <submittedName>
        <fullName evidence="2">Uncharacterized protein</fullName>
    </submittedName>
</protein>
<reference evidence="2 3" key="1">
    <citation type="submission" date="2017-09" db="EMBL/GenBank/DDBJ databases">
        <title>Depth-based differentiation of microbial function through sediment-hosted aquifers and enrichment of novel symbionts in the deep terrestrial subsurface.</title>
        <authorList>
            <person name="Probst A.J."/>
            <person name="Ladd B."/>
            <person name="Jarett J.K."/>
            <person name="Geller-Mcgrath D.E."/>
            <person name="Sieber C.M."/>
            <person name="Emerson J.B."/>
            <person name="Anantharaman K."/>
            <person name="Thomas B.C."/>
            <person name="Malmstrom R."/>
            <person name="Stieglmeier M."/>
            <person name="Klingl A."/>
            <person name="Woyke T."/>
            <person name="Ryan C.M."/>
            <person name="Banfield J.F."/>
        </authorList>
    </citation>
    <scope>NUCLEOTIDE SEQUENCE [LARGE SCALE GENOMIC DNA]</scope>
    <source>
        <strain evidence="2">CG22_combo_CG10-13_8_21_14_all_42_17</strain>
    </source>
</reference>
<dbReference type="EMBL" id="PCST01000007">
    <property type="protein sequence ID" value="PIP55934.1"/>
    <property type="molecule type" value="Genomic_DNA"/>
</dbReference>
<keyword evidence="1" id="KW-0812">Transmembrane</keyword>
<feature type="transmembrane region" description="Helical" evidence="1">
    <location>
        <begin position="40"/>
        <end position="61"/>
    </location>
</feature>
<organism evidence="2 3">
    <name type="scientific">Candidatus Zambryskibacteria bacterium CG22_combo_CG10-13_8_21_14_all_42_17</name>
    <dbReference type="NCBI Taxonomy" id="1975118"/>
    <lineage>
        <taxon>Bacteria</taxon>
        <taxon>Candidatus Zambryskiibacteriota</taxon>
    </lineage>
</organism>
<accession>A0A2H0BE75</accession>
<keyword evidence="1" id="KW-1133">Transmembrane helix</keyword>
<evidence type="ECO:0000313" key="2">
    <source>
        <dbReference type="EMBL" id="PIP55934.1"/>
    </source>
</evidence>
<feature type="transmembrane region" description="Helical" evidence="1">
    <location>
        <begin position="73"/>
        <end position="92"/>
    </location>
</feature>
<evidence type="ECO:0000313" key="3">
    <source>
        <dbReference type="Proteomes" id="UP000229794"/>
    </source>
</evidence>
<name>A0A2H0BE75_9BACT</name>